<organism evidence="4">
    <name type="scientific">Blastobotrys adeninivorans</name>
    <name type="common">Yeast</name>
    <name type="synonym">Arxula adeninivorans</name>
    <dbReference type="NCBI Taxonomy" id="409370"/>
    <lineage>
        <taxon>Eukaryota</taxon>
        <taxon>Fungi</taxon>
        <taxon>Dikarya</taxon>
        <taxon>Ascomycota</taxon>
        <taxon>Saccharomycotina</taxon>
        <taxon>Dipodascomycetes</taxon>
        <taxon>Dipodascales</taxon>
        <taxon>Trichomonascaceae</taxon>
        <taxon>Blastobotrys</taxon>
    </lineage>
</organism>
<feature type="compositionally biased region" description="Basic and acidic residues" evidence="1">
    <location>
        <begin position="253"/>
        <end position="292"/>
    </location>
</feature>
<feature type="compositionally biased region" description="Polar residues" evidence="1">
    <location>
        <begin position="667"/>
        <end position="691"/>
    </location>
</feature>
<feature type="region of interest" description="Disordered" evidence="1">
    <location>
        <begin position="1"/>
        <end position="39"/>
    </location>
</feature>
<dbReference type="InterPro" id="IPR037651">
    <property type="entry name" value="Swc3"/>
</dbReference>
<feature type="region of interest" description="Disordered" evidence="1">
    <location>
        <begin position="451"/>
        <end position="476"/>
    </location>
</feature>
<evidence type="ECO:0000256" key="1">
    <source>
        <dbReference type="SAM" id="MobiDB-lite"/>
    </source>
</evidence>
<dbReference type="InterPro" id="IPR057558">
    <property type="entry name" value="Swc3_dom"/>
</dbReference>
<sequence>MSTRRTSARLRNAASEVPSSRTRSAKSEEAEKLSRSTKSATPVVEVVESKYPYKTIEGIPVSEEPVDISKLEEPASLRESNALYHSLALSRKHWVTGAMFEKYWTRPPRGKKLGAGEVNAREKMTKLCECRLAIGPHFFDVKLFIVKDESGDEKEDPELRHLQEQQEKLRLQQLEQERELQKYREQQAKLKPNAKQPSEGPASPSSQSAQSTPPGATGSSGPSGQLEGNNSNLSALDKDKQNEPQGVQIGQNESDKGDRAEAKQKESKQAETKQAESKQKDTTDHAAKKTDDSAPTNPEIEKPREGTTEKGSLKTGSTGENSSKSAGNETSKPTDGQKSEPAKTTPPTDEPEKERQVKSSETTEQNPKSAEPQASSSQKPIASKQSSDMSTPNNQIMILKLQAMARIEPSLNTLMRIVATGTASQEQVMTFQRYITKAREFDLADLQARASKAPPLPGQRPPPPPPPPKVPKPAPRVYTTKKSLKDIMIVFEFRDNPADRYVLPKDAIVEVLPSGQILLSTLLIHPPELAKKELPPEEPKKKSKRKGKQTEEDQPKPPVVYSAVTLAILDVPRRSVGVVERSVTKKEITVQRMEEILKSGIRSKQWQVWYQVDKGDKELIESLNEPVDQPGSVVPAKKREYKPRPRKVDADGNPIKKQKVKSEEPNEGSQNQEGAQQGSQTQEGAQEQQRAGVQAQEASEKPSENASAEGSAENTDKQVKEGSAQEPTENPQSETTAQEPAGSQAKESSAQKPTENTENSQASDKSAQGSSFADGPDKPEIKAEDTEEKTEDVTMGNTG</sequence>
<feature type="compositionally biased region" description="Polar residues" evidence="1">
    <location>
        <begin position="359"/>
        <end position="392"/>
    </location>
</feature>
<feature type="compositionally biased region" description="Basic and acidic residues" evidence="1">
    <location>
        <begin position="299"/>
        <end position="312"/>
    </location>
</feature>
<evidence type="ECO:0000259" key="3">
    <source>
        <dbReference type="Pfam" id="PF26242"/>
    </source>
</evidence>
<feature type="region of interest" description="Disordered" evidence="1">
    <location>
        <begin position="188"/>
        <end position="392"/>
    </location>
</feature>
<dbReference type="GO" id="GO:0000812">
    <property type="term" value="C:Swr1 complex"/>
    <property type="evidence" value="ECO:0007669"/>
    <property type="project" value="InterPro"/>
</dbReference>
<feature type="region of interest" description="Disordered" evidence="1">
    <location>
        <begin position="530"/>
        <end position="557"/>
    </location>
</feature>
<feature type="compositionally biased region" description="Basic and acidic residues" evidence="1">
    <location>
        <begin position="775"/>
        <end position="784"/>
    </location>
</feature>
<evidence type="ECO:0000259" key="2">
    <source>
        <dbReference type="Pfam" id="PF24707"/>
    </source>
</evidence>
<dbReference type="Pfam" id="PF26242">
    <property type="entry name" value="Swc3_C"/>
    <property type="match status" value="1"/>
</dbReference>
<feature type="compositionally biased region" description="Polar residues" evidence="1">
    <location>
        <begin position="745"/>
        <end position="771"/>
    </location>
</feature>
<gene>
    <name evidence="4" type="ORF">GNLVRS02_ARAD1A13530g</name>
</gene>
<protein>
    <submittedName>
        <fullName evidence="4">ARAD1A13530p</fullName>
    </submittedName>
</protein>
<proteinExistence type="predicted"/>
<feature type="domain" description="SWR1-complex protein 3" evidence="2">
    <location>
        <begin position="52"/>
        <end position="149"/>
    </location>
</feature>
<dbReference type="AlphaFoldDB" id="A0A060SY35"/>
<dbReference type="PANTHER" id="PTHR28108">
    <property type="entry name" value="SWR1-COMPLEX PROTEIN 3"/>
    <property type="match status" value="1"/>
</dbReference>
<evidence type="ECO:0000313" key="4">
    <source>
        <dbReference type="EMBL" id="CDP33623.1"/>
    </source>
</evidence>
<feature type="region of interest" description="Disordered" evidence="1">
    <location>
        <begin position="621"/>
        <end position="799"/>
    </location>
</feature>
<feature type="compositionally biased region" description="Polar residues" evidence="1">
    <location>
        <begin position="725"/>
        <end position="738"/>
    </location>
</feature>
<reference evidence="4" key="2">
    <citation type="submission" date="2014-06" db="EMBL/GenBank/DDBJ databases">
        <title>The complete genome of Blastobotrys (Arxula) adeninivorans LS3 - a yeast of biotechnological interest.</title>
        <authorList>
            <person name="Kunze G."/>
            <person name="Gaillardin C."/>
            <person name="Czernicka M."/>
            <person name="Durrens P."/>
            <person name="Martin T."/>
            <person name="Boer E."/>
            <person name="Gabaldon T."/>
            <person name="Cruz J."/>
            <person name="Talla E."/>
            <person name="Marck C."/>
            <person name="Goffeau A."/>
            <person name="Barbe V."/>
            <person name="Baret P."/>
            <person name="Baronian K."/>
            <person name="Beier S."/>
            <person name="Bleykasten C."/>
            <person name="Bode R."/>
            <person name="Casaregola S."/>
            <person name="Despons L."/>
            <person name="Fairhead C."/>
            <person name="Giersberg M."/>
            <person name="Gierski P."/>
            <person name="Hahnel U."/>
            <person name="Hartmann A."/>
            <person name="Jankowska D."/>
            <person name="Jubin C."/>
            <person name="Jung P."/>
            <person name="Lafontaine I."/>
            <person name="Leh-Louis V."/>
            <person name="Lemaire M."/>
            <person name="Marcet-Houben M."/>
            <person name="Mascher M."/>
            <person name="Morel G."/>
            <person name="Richard G.-F."/>
            <person name="Riechen J."/>
            <person name="Sacerdot C."/>
            <person name="Sarkar A."/>
            <person name="Savel G."/>
            <person name="Schacherer J."/>
            <person name="Sherman D."/>
            <person name="Straub M.-L."/>
            <person name="Stein N."/>
            <person name="Thierry A."/>
            <person name="Trautwein-Schult A."/>
            <person name="Westhof E."/>
            <person name="Worch S."/>
            <person name="Dujon B."/>
            <person name="Souciet J.-L."/>
            <person name="Wincker P."/>
            <person name="Scholz U."/>
            <person name="Neuveglise N."/>
        </authorList>
    </citation>
    <scope>NUCLEOTIDE SEQUENCE</scope>
    <source>
        <strain evidence="4">LS3</strain>
    </source>
</reference>
<feature type="compositionally biased region" description="Basic and acidic residues" evidence="1">
    <location>
        <begin position="25"/>
        <end position="34"/>
    </location>
</feature>
<feature type="compositionally biased region" description="Polar residues" evidence="1">
    <location>
        <begin position="314"/>
        <end position="334"/>
    </location>
</feature>
<dbReference type="PhylomeDB" id="A0A060SY35"/>
<dbReference type="GO" id="GO:0140849">
    <property type="term" value="F:ATP-dependent H2AZ histone chaperone activity"/>
    <property type="evidence" value="ECO:0007669"/>
    <property type="project" value="InterPro"/>
</dbReference>
<feature type="domain" description="Swc3 C-terminal" evidence="3">
    <location>
        <begin position="481"/>
        <end position="625"/>
    </location>
</feature>
<feature type="compositionally biased region" description="Basic and acidic residues" evidence="1">
    <location>
        <begin position="530"/>
        <end position="540"/>
    </location>
</feature>
<dbReference type="Pfam" id="PF24707">
    <property type="entry name" value="Swc3"/>
    <property type="match status" value="1"/>
</dbReference>
<feature type="compositionally biased region" description="Pro residues" evidence="1">
    <location>
        <begin position="454"/>
        <end position="474"/>
    </location>
</feature>
<feature type="compositionally biased region" description="Polar residues" evidence="1">
    <location>
        <begin position="243"/>
        <end position="252"/>
    </location>
</feature>
<dbReference type="InterPro" id="IPR058986">
    <property type="entry name" value="Swc3_C"/>
</dbReference>
<name>A0A060SY35_BLAAD</name>
<dbReference type="PANTHER" id="PTHR28108:SF1">
    <property type="entry name" value="SWR1-COMPLEX PROTEIN 3"/>
    <property type="match status" value="1"/>
</dbReference>
<feature type="compositionally biased region" description="Low complexity" evidence="1">
    <location>
        <begin position="196"/>
        <end position="224"/>
    </location>
</feature>
<reference evidence="4" key="1">
    <citation type="submission" date="2014-02" db="EMBL/GenBank/DDBJ databases">
        <authorList>
            <person name="Genoscope - CEA"/>
        </authorList>
    </citation>
    <scope>NUCLEOTIDE SEQUENCE</scope>
    <source>
        <strain evidence="4">LS3</strain>
    </source>
</reference>
<accession>A0A060SY35</accession>
<dbReference type="EMBL" id="HG937691">
    <property type="protein sequence ID" value="CDP33623.1"/>
    <property type="molecule type" value="Genomic_DNA"/>
</dbReference>